<dbReference type="InterPro" id="IPR007837">
    <property type="entry name" value="DinB"/>
</dbReference>
<evidence type="ECO:0000256" key="1">
    <source>
        <dbReference type="ARBA" id="ARBA00008635"/>
    </source>
</evidence>
<feature type="binding site" evidence="3">
    <location>
        <position position="49"/>
    </location>
    <ligand>
        <name>a divalent metal cation</name>
        <dbReference type="ChEBI" id="CHEBI:60240"/>
    </ligand>
</feature>
<dbReference type="PANTHER" id="PTHR37302">
    <property type="entry name" value="SLR1116 PROTEIN"/>
    <property type="match status" value="1"/>
</dbReference>
<dbReference type="RefSeq" id="WP_019466038.1">
    <property type="nucleotide sequence ID" value="NZ_ALOY01000167.1"/>
</dbReference>
<proteinExistence type="inferred from homology"/>
<name>A0A075K080_9GAMM</name>
<dbReference type="Pfam" id="PF05163">
    <property type="entry name" value="DinB"/>
    <property type="match status" value="1"/>
</dbReference>
<dbReference type="GO" id="GO:0046872">
    <property type="term" value="F:metal ion binding"/>
    <property type="evidence" value="ECO:0007669"/>
    <property type="project" value="UniProtKB-KW"/>
</dbReference>
<dbReference type="PANTHER" id="PTHR37302:SF1">
    <property type="entry name" value="PROTEIN DINB"/>
    <property type="match status" value="1"/>
</dbReference>
<dbReference type="OrthoDB" id="9807509at2"/>
<feature type="binding site" evidence="3">
    <location>
        <position position="133"/>
    </location>
    <ligand>
        <name>a divalent metal cation</name>
        <dbReference type="ChEBI" id="CHEBI:60240"/>
    </ligand>
</feature>
<dbReference type="SUPFAM" id="SSF109854">
    <property type="entry name" value="DinB/YfiT-like putative metalloenzymes"/>
    <property type="match status" value="1"/>
</dbReference>
<reference evidence="4 5" key="1">
    <citation type="submission" date="2014-07" db="EMBL/GenBank/DDBJ databases">
        <title>Complete Genome Sequence of Dyella japonica Strain A8 Isolated from Malaysian Tropical Soil.</title>
        <authorList>
            <person name="Hui R.K.H."/>
            <person name="Chen J.-W."/>
            <person name="Chan K.-G."/>
            <person name="Leung F.C.C."/>
        </authorList>
    </citation>
    <scope>NUCLEOTIDE SEQUENCE [LARGE SCALE GENOMIC DNA]</scope>
    <source>
        <strain evidence="4 5">A8</strain>
    </source>
</reference>
<comment type="similarity">
    <text evidence="1">Belongs to the DinB family.</text>
</comment>
<dbReference type="Gene3D" id="1.20.120.450">
    <property type="entry name" value="dinb family like domain"/>
    <property type="match status" value="1"/>
</dbReference>
<dbReference type="STRING" id="1217721.HY57_10790"/>
<protein>
    <submittedName>
        <fullName evidence="4">Damage-inducible protein DinB</fullName>
    </submittedName>
</protein>
<evidence type="ECO:0000313" key="5">
    <source>
        <dbReference type="Proteomes" id="UP000027987"/>
    </source>
</evidence>
<dbReference type="KEGG" id="dja:HY57_10790"/>
<keyword evidence="5" id="KW-1185">Reference proteome</keyword>
<accession>A0A075K080</accession>
<evidence type="ECO:0000256" key="2">
    <source>
        <dbReference type="ARBA" id="ARBA00022723"/>
    </source>
</evidence>
<dbReference type="Proteomes" id="UP000027987">
    <property type="component" value="Chromosome"/>
</dbReference>
<dbReference type="HOGENOM" id="CLU_101283_2_1_6"/>
<feature type="binding site" evidence="3">
    <location>
        <position position="137"/>
    </location>
    <ligand>
        <name>a divalent metal cation</name>
        <dbReference type="ChEBI" id="CHEBI:60240"/>
    </ligand>
</feature>
<organism evidence="4 5">
    <name type="scientific">Dyella japonica A8</name>
    <dbReference type="NCBI Taxonomy" id="1217721"/>
    <lineage>
        <taxon>Bacteria</taxon>
        <taxon>Pseudomonadati</taxon>
        <taxon>Pseudomonadota</taxon>
        <taxon>Gammaproteobacteria</taxon>
        <taxon>Lysobacterales</taxon>
        <taxon>Rhodanobacteraceae</taxon>
        <taxon>Dyella</taxon>
    </lineage>
</organism>
<evidence type="ECO:0000256" key="3">
    <source>
        <dbReference type="PIRSR" id="PIRSR607837-1"/>
    </source>
</evidence>
<dbReference type="AlphaFoldDB" id="A0A075K080"/>
<keyword evidence="2 3" id="KW-0479">Metal-binding</keyword>
<evidence type="ECO:0000313" key="4">
    <source>
        <dbReference type="EMBL" id="AIF47716.1"/>
    </source>
</evidence>
<dbReference type="EMBL" id="CP008884">
    <property type="protein sequence ID" value="AIF47716.1"/>
    <property type="molecule type" value="Genomic_DNA"/>
</dbReference>
<gene>
    <name evidence="4" type="ORF">HY57_10790</name>
</gene>
<dbReference type="PATRIC" id="fig|1217721.7.peg.2231"/>
<sequence>MGSHHLRKLLHYRAWADQLTYDAVAALPQGAATAPRATIFGNMLRTLSHSWVVDDIFRAHLQGRPHGYTSRNTPEPLPLDELWARQQAMNAWYLEYGSSLTPEQASEIVAFQFIGGGEGRMTREEIILHVVNHATYHRGFVADMFYQVPAKPPATDLPVFLRDVPQG</sequence>
<dbReference type="InterPro" id="IPR034660">
    <property type="entry name" value="DinB/YfiT-like"/>
</dbReference>